<evidence type="ECO:0000256" key="3">
    <source>
        <dbReference type="PROSITE-ProRule" id="PRU00339"/>
    </source>
</evidence>
<evidence type="ECO:0000256" key="1">
    <source>
        <dbReference type="ARBA" id="ARBA00022737"/>
    </source>
</evidence>
<organism evidence="5 6">
    <name type="scientific">Mangrovibacterium diazotrophicum</name>
    <dbReference type="NCBI Taxonomy" id="1261403"/>
    <lineage>
        <taxon>Bacteria</taxon>
        <taxon>Pseudomonadati</taxon>
        <taxon>Bacteroidota</taxon>
        <taxon>Bacteroidia</taxon>
        <taxon>Marinilabiliales</taxon>
        <taxon>Prolixibacteraceae</taxon>
        <taxon>Mangrovibacterium</taxon>
    </lineage>
</organism>
<dbReference type="Pfam" id="PF14559">
    <property type="entry name" value="TPR_19"/>
    <property type="match status" value="1"/>
</dbReference>
<keyword evidence="6" id="KW-1185">Reference proteome</keyword>
<dbReference type="InterPro" id="IPR011990">
    <property type="entry name" value="TPR-like_helical_dom_sf"/>
</dbReference>
<protein>
    <submittedName>
        <fullName evidence="5">YaiO family outer membrane protein</fullName>
    </submittedName>
</protein>
<evidence type="ECO:0000256" key="2">
    <source>
        <dbReference type="ARBA" id="ARBA00022803"/>
    </source>
</evidence>
<dbReference type="PROSITE" id="PS50005">
    <property type="entry name" value="TPR"/>
    <property type="match status" value="2"/>
</dbReference>
<evidence type="ECO:0000313" key="5">
    <source>
        <dbReference type="EMBL" id="RKD91543.1"/>
    </source>
</evidence>
<dbReference type="Gene3D" id="1.25.40.10">
    <property type="entry name" value="Tetratricopeptide repeat domain"/>
    <property type="match status" value="1"/>
</dbReference>
<dbReference type="EMBL" id="RAPN01000001">
    <property type="protein sequence ID" value="RKD91543.1"/>
    <property type="molecule type" value="Genomic_DNA"/>
</dbReference>
<evidence type="ECO:0000259" key="4">
    <source>
        <dbReference type="Pfam" id="PF19413"/>
    </source>
</evidence>
<dbReference type="SMART" id="SM00028">
    <property type="entry name" value="TPR"/>
    <property type="match status" value="4"/>
</dbReference>
<dbReference type="Proteomes" id="UP000283387">
    <property type="component" value="Unassembled WGS sequence"/>
</dbReference>
<dbReference type="PANTHER" id="PTHR44943:SF8">
    <property type="entry name" value="TPR REPEAT-CONTAINING PROTEIN MJ0263"/>
    <property type="match status" value="1"/>
</dbReference>
<reference evidence="5 6" key="1">
    <citation type="submission" date="2018-09" db="EMBL/GenBank/DDBJ databases">
        <title>Genomic Encyclopedia of Archaeal and Bacterial Type Strains, Phase II (KMG-II): from individual species to whole genera.</title>
        <authorList>
            <person name="Goeker M."/>
        </authorList>
    </citation>
    <scope>NUCLEOTIDE SEQUENCE [LARGE SCALE GENOMIC DNA]</scope>
    <source>
        <strain evidence="5 6">DSM 27148</strain>
    </source>
</reference>
<proteinExistence type="predicted"/>
<sequence>MKSPLSIIAFALWALLPLVSFSQEKMNGDSLFFVARQYSIDGKYDEAINLSEKILEVYPEYFDVRILMARTYAWQNDYENAVKNISQVLEQDPKNYDALNALVDFYFWSGDNRASLTTVDRALVFYPEDSNLLVKKAKVQLADNDVKASRATIAQLEELDPENESLPVLKKGAGIQASNIIRLEHYYDTFNKPYDRKWHMSSLGYGRRTAFGDYYAKVYVGDLIGDGEKLYSDGVGKQFSLECYPKLDEYNSMYVNYAWSPDAVFPKHRVGLEYFHVFRNHFELSGGYRYYNFTEGLTDAVNINILTGSVGRYMGKYWLSFRPYVVFQDSETSYIFLLNGRYYLPTEESYLGLILSSGVSPDNPFFYTSGEKIPDLQSWRVEAEWKQKINHFLLIELQAGYENAEYTDGERRNQFSIRSAISFLF</sequence>
<dbReference type="NCBIfam" id="TIGR04390">
    <property type="entry name" value="OMP_YaiO_dom"/>
    <property type="match status" value="1"/>
</dbReference>
<name>A0A419W7U3_9BACT</name>
<keyword evidence="2 3" id="KW-0802">TPR repeat</keyword>
<accession>A0A419W7U3</accession>
<dbReference type="AlphaFoldDB" id="A0A419W7U3"/>
<dbReference type="InterPro" id="IPR030887">
    <property type="entry name" value="Beta-barrel_YaiO"/>
</dbReference>
<dbReference type="InterPro" id="IPR051685">
    <property type="entry name" value="Ycf3/AcsC/BcsC/TPR_MFPF"/>
</dbReference>
<evidence type="ECO:0000313" key="6">
    <source>
        <dbReference type="Proteomes" id="UP000283387"/>
    </source>
</evidence>
<feature type="domain" description="YaiO beta-barrel" evidence="4">
    <location>
        <begin position="179"/>
        <end position="363"/>
    </location>
</feature>
<dbReference type="OrthoDB" id="691989at2"/>
<keyword evidence="1" id="KW-0677">Repeat</keyword>
<feature type="repeat" description="TPR" evidence="3">
    <location>
        <begin position="28"/>
        <end position="61"/>
    </location>
</feature>
<comment type="caution">
    <text evidence="5">The sequence shown here is derived from an EMBL/GenBank/DDBJ whole genome shotgun (WGS) entry which is preliminary data.</text>
</comment>
<feature type="repeat" description="TPR" evidence="3">
    <location>
        <begin position="62"/>
        <end position="95"/>
    </location>
</feature>
<dbReference type="RefSeq" id="WP_120272834.1">
    <property type="nucleotide sequence ID" value="NZ_RAPN01000001.1"/>
</dbReference>
<gene>
    <name evidence="5" type="ORF">BC643_1899</name>
</gene>
<dbReference type="SUPFAM" id="SSF48452">
    <property type="entry name" value="TPR-like"/>
    <property type="match status" value="1"/>
</dbReference>
<dbReference type="InterPro" id="IPR019734">
    <property type="entry name" value="TPR_rpt"/>
</dbReference>
<dbReference type="Pfam" id="PF19413">
    <property type="entry name" value="YaiO"/>
    <property type="match status" value="1"/>
</dbReference>
<dbReference type="PANTHER" id="PTHR44943">
    <property type="entry name" value="CELLULOSE SYNTHASE OPERON PROTEIN C"/>
    <property type="match status" value="1"/>
</dbReference>